<evidence type="ECO:0000313" key="8">
    <source>
        <dbReference type="Proteomes" id="UP001596504"/>
    </source>
</evidence>
<keyword evidence="3 6" id="KW-0812">Transmembrane</keyword>
<feature type="transmembrane region" description="Helical" evidence="6">
    <location>
        <begin position="193"/>
        <end position="212"/>
    </location>
</feature>
<name>A0ABW2LM73_9PSEU</name>
<feature type="transmembrane region" description="Helical" evidence="6">
    <location>
        <begin position="125"/>
        <end position="158"/>
    </location>
</feature>
<evidence type="ECO:0000313" key="7">
    <source>
        <dbReference type="EMBL" id="MFC7342924.1"/>
    </source>
</evidence>
<organism evidence="7 8">
    <name type="scientific">Saccharopolyspora griseoalba</name>
    <dbReference type="NCBI Taxonomy" id="1431848"/>
    <lineage>
        <taxon>Bacteria</taxon>
        <taxon>Bacillati</taxon>
        <taxon>Actinomycetota</taxon>
        <taxon>Actinomycetes</taxon>
        <taxon>Pseudonocardiales</taxon>
        <taxon>Pseudonocardiaceae</taxon>
        <taxon>Saccharopolyspora</taxon>
    </lineage>
</organism>
<dbReference type="RefSeq" id="WP_380669282.1">
    <property type="nucleotide sequence ID" value="NZ_JBHTCJ010000007.1"/>
</dbReference>
<gene>
    <name evidence="7" type="ORF">ACFQRI_16085</name>
</gene>
<dbReference type="EMBL" id="JBHTCJ010000007">
    <property type="protein sequence ID" value="MFC7342924.1"/>
    <property type="molecule type" value="Genomic_DNA"/>
</dbReference>
<evidence type="ECO:0000256" key="4">
    <source>
        <dbReference type="ARBA" id="ARBA00022989"/>
    </source>
</evidence>
<keyword evidence="5 6" id="KW-0472">Membrane</keyword>
<dbReference type="InterPro" id="IPR022791">
    <property type="entry name" value="L-PG_synthase/AglD"/>
</dbReference>
<dbReference type="PANTHER" id="PTHR40277:SF1">
    <property type="entry name" value="BLL5419 PROTEIN"/>
    <property type="match status" value="1"/>
</dbReference>
<proteinExistence type="predicted"/>
<evidence type="ECO:0000256" key="6">
    <source>
        <dbReference type="SAM" id="Phobius"/>
    </source>
</evidence>
<feature type="transmembrane region" description="Helical" evidence="6">
    <location>
        <begin position="38"/>
        <end position="55"/>
    </location>
</feature>
<comment type="caution">
    <text evidence="7">The sequence shown here is derived from an EMBL/GenBank/DDBJ whole genome shotgun (WGS) entry which is preliminary data.</text>
</comment>
<dbReference type="Proteomes" id="UP001596504">
    <property type="component" value="Unassembled WGS sequence"/>
</dbReference>
<evidence type="ECO:0000256" key="2">
    <source>
        <dbReference type="ARBA" id="ARBA00022475"/>
    </source>
</evidence>
<keyword evidence="2" id="KW-1003">Cell membrane</keyword>
<protein>
    <submittedName>
        <fullName evidence="7">Lysylphosphatidylglycerol synthase transmembrane domain-containing protein</fullName>
    </submittedName>
</protein>
<evidence type="ECO:0000256" key="5">
    <source>
        <dbReference type="ARBA" id="ARBA00023136"/>
    </source>
</evidence>
<dbReference type="Pfam" id="PF03706">
    <property type="entry name" value="LPG_synthase_TM"/>
    <property type="match status" value="1"/>
</dbReference>
<accession>A0ABW2LM73</accession>
<keyword evidence="8" id="KW-1185">Reference proteome</keyword>
<feature type="transmembrane region" description="Helical" evidence="6">
    <location>
        <begin position="224"/>
        <end position="244"/>
    </location>
</feature>
<evidence type="ECO:0000256" key="1">
    <source>
        <dbReference type="ARBA" id="ARBA00004651"/>
    </source>
</evidence>
<reference evidence="8" key="1">
    <citation type="journal article" date="2019" name="Int. J. Syst. Evol. Microbiol.">
        <title>The Global Catalogue of Microorganisms (GCM) 10K type strain sequencing project: providing services to taxonomists for standard genome sequencing and annotation.</title>
        <authorList>
            <consortium name="The Broad Institute Genomics Platform"/>
            <consortium name="The Broad Institute Genome Sequencing Center for Infectious Disease"/>
            <person name="Wu L."/>
            <person name="Ma J."/>
        </authorList>
    </citation>
    <scope>NUCLEOTIDE SEQUENCE [LARGE SCALE GENOMIC DNA]</scope>
    <source>
        <strain evidence="8">WLHS5</strain>
    </source>
</reference>
<feature type="transmembrane region" description="Helical" evidence="6">
    <location>
        <begin position="264"/>
        <end position="287"/>
    </location>
</feature>
<dbReference type="PANTHER" id="PTHR40277">
    <property type="entry name" value="BLL5419 PROTEIN"/>
    <property type="match status" value="1"/>
</dbReference>
<comment type="subcellular location">
    <subcellularLocation>
        <location evidence="1">Cell membrane</location>
        <topology evidence="1">Multi-pass membrane protein</topology>
    </subcellularLocation>
</comment>
<evidence type="ECO:0000256" key="3">
    <source>
        <dbReference type="ARBA" id="ARBA00022692"/>
    </source>
</evidence>
<keyword evidence="4 6" id="KW-1133">Transmembrane helix</keyword>
<sequence>MRGRAWVGGALAAAVLVLLAERLGTRAVLSGLRSLDPGAIIAALALGAVAALATATRWRLVARALGAPVPMPAALADVYRAQLVNSVLPAGLVGDAHRAIAHGLPGSGGRAGFRAVVVERVGGQAVVVLAALLLIAGSAGAVGIGFALVVAALAAGALSRGRAGAGRRARPGARGWCADARTALLSRACGPGVVLLSLLALTCHLGMFVLAARVAGAEAPLGQLLPLLTAGLLAMSIPLNIGGWGPREGVTAAAFGAAGLDPAAGFAAAVLFGVLGLVSCLPGALALGRSWDGNRTRSRRRGRHDDHQPARG</sequence>